<comment type="caution">
    <text evidence="1">The sequence shown here is derived from an EMBL/GenBank/DDBJ whole genome shotgun (WGS) entry which is preliminary data.</text>
</comment>
<organism evidence="1 3">
    <name type="scientific">Didymodactylos carnosus</name>
    <dbReference type="NCBI Taxonomy" id="1234261"/>
    <lineage>
        <taxon>Eukaryota</taxon>
        <taxon>Metazoa</taxon>
        <taxon>Spiralia</taxon>
        <taxon>Gnathifera</taxon>
        <taxon>Rotifera</taxon>
        <taxon>Eurotatoria</taxon>
        <taxon>Bdelloidea</taxon>
        <taxon>Philodinida</taxon>
        <taxon>Philodinidae</taxon>
        <taxon>Didymodactylos</taxon>
    </lineage>
</organism>
<dbReference type="Gene3D" id="2.40.37.20">
    <property type="entry name" value="D-serine dehydratase-like domain"/>
    <property type="match status" value="1"/>
</dbReference>
<evidence type="ECO:0000313" key="2">
    <source>
        <dbReference type="EMBL" id="CAF3785463.1"/>
    </source>
</evidence>
<accession>A0A8S2DVY4</accession>
<evidence type="ECO:0000313" key="3">
    <source>
        <dbReference type="Proteomes" id="UP000677228"/>
    </source>
</evidence>
<dbReference type="EMBL" id="CAJOBA010006861">
    <property type="protein sequence ID" value="CAF3785463.1"/>
    <property type="molecule type" value="Genomic_DNA"/>
</dbReference>
<sequence>MMNLKDLSGKGLGKVDKNAACVADLNWNLLKENISLPSAVLYEECIDHNLRWMQRFIREYNFQLAPHGKTTMAPKLFSRQLKQGAWGNKPYVYHA</sequence>
<name>A0A8S2DVY4_9BILA</name>
<evidence type="ECO:0000313" key="1">
    <source>
        <dbReference type="EMBL" id="CAF1016390.1"/>
    </source>
</evidence>
<reference evidence="1" key="1">
    <citation type="submission" date="2021-02" db="EMBL/GenBank/DDBJ databases">
        <authorList>
            <person name="Nowell W R."/>
        </authorList>
    </citation>
    <scope>NUCLEOTIDE SEQUENCE</scope>
</reference>
<proteinExistence type="predicted"/>
<dbReference type="InterPro" id="IPR042208">
    <property type="entry name" value="D-ser_dehydrat-like_sf"/>
</dbReference>
<dbReference type="AlphaFoldDB" id="A0A8S2DVY4"/>
<dbReference type="EMBL" id="CAJNOK010006852">
    <property type="protein sequence ID" value="CAF1016390.1"/>
    <property type="molecule type" value="Genomic_DNA"/>
</dbReference>
<protein>
    <submittedName>
        <fullName evidence="1">Uncharacterized protein</fullName>
    </submittedName>
</protein>
<dbReference type="Proteomes" id="UP000677228">
    <property type="component" value="Unassembled WGS sequence"/>
</dbReference>
<dbReference type="Proteomes" id="UP000682733">
    <property type="component" value="Unassembled WGS sequence"/>
</dbReference>
<gene>
    <name evidence="1" type="ORF">OVA965_LOCUS15303</name>
    <name evidence="2" type="ORF">TMI583_LOCUS15309</name>
</gene>